<reference evidence="2 3" key="1">
    <citation type="submission" date="2018-06" db="EMBL/GenBank/DDBJ databases">
        <title>Genomic Encyclopedia of Type Strains, Phase IV (KMG-IV): sequencing the most valuable type-strain genomes for metagenomic binning, comparative biology and taxonomic classification.</title>
        <authorList>
            <person name="Goeker M."/>
        </authorList>
    </citation>
    <scope>NUCLEOTIDE SEQUENCE [LARGE SCALE GENOMIC DNA]</scope>
    <source>
        <strain evidence="2 3">DSM 45521</strain>
    </source>
</reference>
<feature type="region of interest" description="Disordered" evidence="1">
    <location>
        <begin position="110"/>
        <end position="141"/>
    </location>
</feature>
<keyword evidence="3" id="KW-1185">Reference proteome</keyword>
<protein>
    <submittedName>
        <fullName evidence="2">Uncharacterized protein</fullName>
    </submittedName>
</protein>
<organism evidence="2 3">
    <name type="scientific">Williamsia limnetica</name>
    <dbReference type="NCBI Taxonomy" id="882452"/>
    <lineage>
        <taxon>Bacteria</taxon>
        <taxon>Bacillati</taxon>
        <taxon>Actinomycetota</taxon>
        <taxon>Actinomycetes</taxon>
        <taxon>Mycobacteriales</taxon>
        <taxon>Nocardiaceae</taxon>
        <taxon>Williamsia</taxon>
    </lineage>
</organism>
<accession>A0A318RKT0</accession>
<evidence type="ECO:0000313" key="2">
    <source>
        <dbReference type="EMBL" id="PYE16491.1"/>
    </source>
</evidence>
<dbReference type="AlphaFoldDB" id="A0A318RKT0"/>
<evidence type="ECO:0000256" key="1">
    <source>
        <dbReference type="SAM" id="MobiDB-lite"/>
    </source>
</evidence>
<proteinExistence type="predicted"/>
<gene>
    <name evidence="2" type="ORF">DFR67_108244</name>
</gene>
<dbReference type="Proteomes" id="UP000247591">
    <property type="component" value="Unassembled WGS sequence"/>
</dbReference>
<dbReference type="RefSeq" id="WP_146240448.1">
    <property type="nucleotide sequence ID" value="NZ_QJSP01000008.1"/>
</dbReference>
<name>A0A318RKT0_WILLI</name>
<dbReference type="EMBL" id="QJSP01000008">
    <property type="protein sequence ID" value="PYE16491.1"/>
    <property type="molecule type" value="Genomic_DNA"/>
</dbReference>
<evidence type="ECO:0000313" key="3">
    <source>
        <dbReference type="Proteomes" id="UP000247591"/>
    </source>
</evidence>
<comment type="caution">
    <text evidence="2">The sequence shown here is derived from an EMBL/GenBank/DDBJ whole genome shotgun (WGS) entry which is preliminary data.</text>
</comment>
<sequence>MVPSESVGWDEVARRVAGEVEATLVQGRSFIAAEDVELIACWSERYAVIAVFRSRHEPFATQGLRFDIRDEAEHPEGIDVAAVAYSIVMFEIVEPNRYPEVRSSDADAIHWRSMPPSSPIPSSAPASVAEIKSLRGRSRDV</sequence>